<dbReference type="PANTHER" id="PTHR43080:SF26">
    <property type="entry name" value="REGULATORY PROTEIN"/>
    <property type="match status" value="1"/>
</dbReference>
<dbReference type="PANTHER" id="PTHR43080">
    <property type="entry name" value="CBS DOMAIN-CONTAINING PROTEIN CBSX3, MITOCHONDRIAL"/>
    <property type="match status" value="1"/>
</dbReference>
<protein>
    <submittedName>
        <fullName evidence="4">CBS domain-containing protein</fullName>
    </submittedName>
</protein>
<dbReference type="Proteomes" id="UP000621436">
    <property type="component" value="Unassembled WGS sequence"/>
</dbReference>
<gene>
    <name evidence="4" type="ORF">I0Q91_13275</name>
</gene>
<dbReference type="AlphaFoldDB" id="A0A931FBK1"/>
<feature type="domain" description="CBS" evidence="3">
    <location>
        <begin position="97"/>
        <end position="149"/>
    </location>
</feature>
<comment type="caution">
    <text evidence="4">The sequence shown here is derived from an EMBL/GenBank/DDBJ whole genome shotgun (WGS) entry which is preliminary data.</text>
</comment>
<keyword evidence="1 2" id="KW-0129">CBS domain</keyword>
<dbReference type="CDD" id="cd04586">
    <property type="entry name" value="CBS_pair_BON_assoc"/>
    <property type="match status" value="1"/>
</dbReference>
<dbReference type="InterPro" id="IPR051257">
    <property type="entry name" value="Diverse_CBS-Domain"/>
</dbReference>
<feature type="domain" description="CBS" evidence="3">
    <location>
        <begin position="8"/>
        <end position="64"/>
    </location>
</feature>
<keyword evidence="5" id="KW-1185">Reference proteome</keyword>
<proteinExistence type="predicted"/>
<dbReference type="Pfam" id="PF00571">
    <property type="entry name" value="CBS"/>
    <property type="match status" value="2"/>
</dbReference>
<dbReference type="InterPro" id="IPR000644">
    <property type="entry name" value="CBS_dom"/>
</dbReference>
<evidence type="ECO:0000313" key="5">
    <source>
        <dbReference type="Proteomes" id="UP000621436"/>
    </source>
</evidence>
<accession>A0A931FBK1</accession>
<dbReference type="Gene3D" id="3.10.580.10">
    <property type="entry name" value="CBS-domain"/>
    <property type="match status" value="1"/>
</dbReference>
<organism evidence="4 5">
    <name type="scientific">Halonatronomonas betaini</name>
    <dbReference type="NCBI Taxonomy" id="2778430"/>
    <lineage>
        <taxon>Bacteria</taxon>
        <taxon>Bacillati</taxon>
        <taxon>Bacillota</taxon>
        <taxon>Clostridia</taxon>
        <taxon>Halanaerobiales</taxon>
        <taxon>Halarsenatibacteraceae</taxon>
        <taxon>Halonatronomonas</taxon>
    </lineage>
</organism>
<evidence type="ECO:0000256" key="2">
    <source>
        <dbReference type="PROSITE-ProRule" id="PRU00703"/>
    </source>
</evidence>
<evidence type="ECO:0000259" key="3">
    <source>
        <dbReference type="PROSITE" id="PS51371"/>
    </source>
</evidence>
<sequence length="149" mass="16793">MKTAKDIMTEEVITIEPETSVEEAAELMSQYNVSGLPVLENGKLTGIVTEKDLIVKDKKLHFPEYINLIGGIIYLESYKKFQEEFKKYIAVKVKDLMTKQVETISPDTPVSEIADLMSKEEVNRLPVLDGDELVGIVTRGDLIKNMSKK</sequence>
<dbReference type="SMART" id="SM00116">
    <property type="entry name" value="CBS"/>
    <property type="match status" value="2"/>
</dbReference>
<dbReference type="RefSeq" id="WP_270455155.1">
    <property type="nucleotide sequence ID" value="NZ_JADPIE010000009.1"/>
</dbReference>
<name>A0A931FBK1_9FIRM</name>
<evidence type="ECO:0000313" key="4">
    <source>
        <dbReference type="EMBL" id="MBF8438057.1"/>
    </source>
</evidence>
<reference evidence="4" key="1">
    <citation type="submission" date="2020-11" db="EMBL/GenBank/DDBJ databases">
        <title>Halonatronomonas betainensis gen. nov., sp. nov. a novel haloalkaliphilic representative of the family Halanaerobiacae capable of betaine degradation.</title>
        <authorList>
            <person name="Boltyanskaya Y."/>
            <person name="Kevbrin V."/>
            <person name="Detkova E."/>
            <person name="Grouzdev D.S."/>
            <person name="Koziaeva V."/>
            <person name="Zhilina T."/>
        </authorList>
    </citation>
    <scope>NUCLEOTIDE SEQUENCE</scope>
    <source>
        <strain evidence="4">Z-7014</strain>
    </source>
</reference>
<dbReference type="PROSITE" id="PS51371">
    <property type="entry name" value="CBS"/>
    <property type="match status" value="2"/>
</dbReference>
<dbReference type="InterPro" id="IPR046342">
    <property type="entry name" value="CBS_dom_sf"/>
</dbReference>
<dbReference type="SUPFAM" id="SSF54631">
    <property type="entry name" value="CBS-domain pair"/>
    <property type="match status" value="1"/>
</dbReference>
<evidence type="ECO:0000256" key="1">
    <source>
        <dbReference type="ARBA" id="ARBA00023122"/>
    </source>
</evidence>
<dbReference type="EMBL" id="JADPIE010000009">
    <property type="protein sequence ID" value="MBF8438057.1"/>
    <property type="molecule type" value="Genomic_DNA"/>
</dbReference>